<proteinExistence type="predicted"/>
<comment type="caution">
    <text evidence="1">The sequence shown here is derived from an EMBL/GenBank/DDBJ whole genome shotgun (WGS) entry which is preliminary data.</text>
</comment>
<dbReference type="AlphaFoldDB" id="A0A9Q2NKR3"/>
<evidence type="ECO:0000313" key="2">
    <source>
        <dbReference type="Proteomes" id="UP000809337"/>
    </source>
</evidence>
<accession>A0A9Q2NKR3</accession>
<organism evidence="1 2">
    <name type="scientific">Pseudosulfitobacter pseudonitzschiae</name>
    <dbReference type="NCBI Taxonomy" id="1402135"/>
    <lineage>
        <taxon>Bacteria</taxon>
        <taxon>Pseudomonadati</taxon>
        <taxon>Pseudomonadota</taxon>
        <taxon>Alphaproteobacteria</taxon>
        <taxon>Rhodobacterales</taxon>
        <taxon>Roseobacteraceae</taxon>
        <taxon>Pseudosulfitobacter</taxon>
    </lineage>
</organism>
<evidence type="ECO:0000313" key="1">
    <source>
        <dbReference type="EMBL" id="MBM2356429.1"/>
    </source>
</evidence>
<gene>
    <name evidence="1" type="ORF">JQX14_17885</name>
</gene>
<name>A0A9Q2NKR3_9RHOB</name>
<dbReference type="Proteomes" id="UP000809337">
    <property type="component" value="Unassembled WGS sequence"/>
</dbReference>
<dbReference type="EMBL" id="JAFBWN010000015">
    <property type="protein sequence ID" value="MBM2356429.1"/>
    <property type="molecule type" value="Genomic_DNA"/>
</dbReference>
<dbReference type="RefSeq" id="WP_231035345.1">
    <property type="nucleotide sequence ID" value="NZ_JAJNGX010000015.1"/>
</dbReference>
<reference evidence="1" key="1">
    <citation type="submission" date="2021-01" db="EMBL/GenBank/DDBJ databases">
        <title>Diatom-associated Roseobacters Show Island Model of Population Structure.</title>
        <authorList>
            <person name="Qu L."/>
            <person name="Feng X."/>
            <person name="Chen Y."/>
            <person name="Li L."/>
            <person name="Wang X."/>
            <person name="Hu Z."/>
            <person name="Wang H."/>
            <person name="Luo H."/>
        </authorList>
    </citation>
    <scope>NUCLEOTIDE SEQUENCE</scope>
    <source>
        <strain evidence="1">SM26-45</strain>
    </source>
</reference>
<protein>
    <submittedName>
        <fullName evidence="1">Uncharacterized protein</fullName>
    </submittedName>
</protein>
<sequence>MGRDKRRLSVRMALEWAFMAECAQLDLDDAKSEYGPGNVGTEYILMHRMRLGNVRIDGGGRSAPHSDADLIASALTRLAQIRGNIGLALSVAEHARAGRPPDWMPDARPKIEPAEWMPKRGFAMRPMAKTEVVRRYYREVVTKHPKNPQRTITRRVKVEDSWCPCVWPVTIQEIEGARWSYVRWVVALEWMRDHLRKSVDLETIEITDHLPPYRPWGTNAHLVPDLSDLKFNVKKVKPSQFESHEIDFTARRSPRRPREA</sequence>